<accession>A0A2V3ZZ39</accession>
<sequence length="483" mass="53733">MNKIYRISISMLVIVWLSVVMLAAQNVTRVGNQKALISALESGSRLIELKDGEYHGLCLDLKWSGSKEQPIVVKAEHPGKVIVMGNTSIVLSGSNIVLSGIDFNKGKRDKDGALVLVSGENNRITNCRFRNYNQVTGVWVQLNGRYNRVDHCWFEGKTSGASYINVDVPKTGGNHHRVDYNYFSRPPLGRNGGSAMRIGHGSMAKRYCYTTVEFNLFEDCSGESEIMSSKSCGNTFRYNTFYNCKGALSLRQGVEGIVESNFFISNREGKNRCGGVSVRSRNHLVVNNYFSGLAPKSGSVVNFGSGSPSDPKRLALGLIGAHFPKTAENTIAHNLFVNNRSVSIDVIHDLGHRNKVFPPDSLYFFHNVMVGGMSHIKKHTEPQYLVFEGNVFQGRSGIKPNKGLQKMKVKLKDEKQVLTVKNPKSLPTADISAWKKNLTKEMLQRLDFDLEKVKTSGVYYSPKGKRGGLQQILQRKDVGPDWM</sequence>
<gene>
    <name evidence="1" type="ORF">DF185_09475</name>
</gene>
<dbReference type="CDD" id="cd14251">
    <property type="entry name" value="PL-6"/>
    <property type="match status" value="1"/>
</dbReference>
<dbReference type="SUPFAM" id="SSF51126">
    <property type="entry name" value="Pectin lyase-like"/>
    <property type="match status" value="1"/>
</dbReference>
<reference evidence="1 2" key="1">
    <citation type="submission" date="2018-05" db="EMBL/GenBank/DDBJ databases">
        <title>Marinifilum breve JC075T sp. nov., a marine bacterium isolated from Yongle Blue Hole in the South China Sea.</title>
        <authorList>
            <person name="Fu T."/>
        </authorList>
    </citation>
    <scope>NUCLEOTIDE SEQUENCE [LARGE SCALE GENOMIC DNA]</scope>
    <source>
        <strain evidence="1 2">JC075</strain>
    </source>
</reference>
<dbReference type="OrthoDB" id="6475864at2"/>
<name>A0A2V3ZZ39_9BACT</name>
<evidence type="ECO:0000313" key="1">
    <source>
        <dbReference type="EMBL" id="PXY01688.1"/>
    </source>
</evidence>
<protein>
    <recommendedName>
        <fullName evidence="3">Alginate lyase</fullName>
    </recommendedName>
</protein>
<dbReference type="Gene3D" id="2.160.20.10">
    <property type="entry name" value="Single-stranded right-handed beta-helix, Pectin lyase-like"/>
    <property type="match status" value="1"/>
</dbReference>
<dbReference type="InterPro" id="IPR011050">
    <property type="entry name" value="Pectin_lyase_fold/virulence"/>
</dbReference>
<dbReference type="SMART" id="SM00710">
    <property type="entry name" value="PbH1"/>
    <property type="match status" value="3"/>
</dbReference>
<evidence type="ECO:0000313" key="2">
    <source>
        <dbReference type="Proteomes" id="UP000248079"/>
    </source>
</evidence>
<dbReference type="RefSeq" id="WP_110360497.1">
    <property type="nucleotide sequence ID" value="NZ_QFLI01000003.1"/>
</dbReference>
<dbReference type="InterPro" id="IPR012334">
    <property type="entry name" value="Pectin_lyas_fold"/>
</dbReference>
<keyword evidence="2" id="KW-1185">Reference proteome</keyword>
<dbReference type="InterPro" id="IPR039513">
    <property type="entry name" value="PL-6"/>
</dbReference>
<comment type="caution">
    <text evidence="1">The sequence shown here is derived from an EMBL/GenBank/DDBJ whole genome shotgun (WGS) entry which is preliminary data.</text>
</comment>
<dbReference type="AlphaFoldDB" id="A0A2V3ZZ39"/>
<dbReference type="InterPro" id="IPR006626">
    <property type="entry name" value="PbH1"/>
</dbReference>
<organism evidence="1 2">
    <name type="scientific">Marinifilum breve</name>
    <dbReference type="NCBI Taxonomy" id="2184082"/>
    <lineage>
        <taxon>Bacteria</taxon>
        <taxon>Pseudomonadati</taxon>
        <taxon>Bacteroidota</taxon>
        <taxon>Bacteroidia</taxon>
        <taxon>Marinilabiliales</taxon>
        <taxon>Marinifilaceae</taxon>
    </lineage>
</organism>
<dbReference type="EMBL" id="QFLI01000003">
    <property type="protein sequence ID" value="PXY01688.1"/>
    <property type="molecule type" value="Genomic_DNA"/>
</dbReference>
<dbReference type="Proteomes" id="UP000248079">
    <property type="component" value="Unassembled WGS sequence"/>
</dbReference>
<proteinExistence type="predicted"/>
<evidence type="ECO:0008006" key="3">
    <source>
        <dbReference type="Google" id="ProtNLM"/>
    </source>
</evidence>
<dbReference type="Pfam" id="PF14592">
    <property type="entry name" value="Chondroitinas_B"/>
    <property type="match status" value="1"/>
</dbReference>